<protein>
    <submittedName>
        <fullName evidence="1">Uncharacterized protein</fullName>
    </submittedName>
</protein>
<gene>
    <name evidence="1" type="ORF">JOB18_013518</name>
</gene>
<dbReference type="EMBL" id="JAGKHQ010000064">
    <property type="protein sequence ID" value="KAG7473064.1"/>
    <property type="molecule type" value="Genomic_DNA"/>
</dbReference>
<dbReference type="AlphaFoldDB" id="A0AAV6PNG6"/>
<name>A0AAV6PNG6_SOLSE</name>
<evidence type="ECO:0000313" key="1">
    <source>
        <dbReference type="EMBL" id="KAG7473064.1"/>
    </source>
</evidence>
<keyword evidence="2" id="KW-1185">Reference proteome</keyword>
<evidence type="ECO:0000313" key="2">
    <source>
        <dbReference type="Proteomes" id="UP000693946"/>
    </source>
</evidence>
<sequence length="73" mass="8066">MIELRSIAELDQGLLSRVQRQTSLTPTGCELDLPLERQLSFGACYSSSTAQMYMSINLEMAWSNPTPPEVDGS</sequence>
<comment type="caution">
    <text evidence="1">The sequence shown here is derived from an EMBL/GenBank/DDBJ whole genome shotgun (WGS) entry which is preliminary data.</text>
</comment>
<reference evidence="1 2" key="1">
    <citation type="journal article" date="2021" name="Sci. Rep.">
        <title>Chromosome anchoring in Senegalese sole (Solea senegalensis) reveals sex-associated markers and genome rearrangements in flatfish.</title>
        <authorList>
            <person name="Guerrero-Cozar I."/>
            <person name="Gomez-Garrido J."/>
            <person name="Berbel C."/>
            <person name="Martinez-Blanch J.F."/>
            <person name="Alioto T."/>
            <person name="Claros M.G."/>
            <person name="Gagnaire P.A."/>
            <person name="Manchado M."/>
        </authorList>
    </citation>
    <scope>NUCLEOTIDE SEQUENCE [LARGE SCALE GENOMIC DNA]</scope>
    <source>
        <strain evidence="1">Sse05_10M</strain>
    </source>
</reference>
<organism evidence="1 2">
    <name type="scientific">Solea senegalensis</name>
    <name type="common">Senegalese sole</name>
    <dbReference type="NCBI Taxonomy" id="28829"/>
    <lineage>
        <taxon>Eukaryota</taxon>
        <taxon>Metazoa</taxon>
        <taxon>Chordata</taxon>
        <taxon>Craniata</taxon>
        <taxon>Vertebrata</taxon>
        <taxon>Euteleostomi</taxon>
        <taxon>Actinopterygii</taxon>
        <taxon>Neopterygii</taxon>
        <taxon>Teleostei</taxon>
        <taxon>Neoteleostei</taxon>
        <taxon>Acanthomorphata</taxon>
        <taxon>Carangaria</taxon>
        <taxon>Pleuronectiformes</taxon>
        <taxon>Pleuronectoidei</taxon>
        <taxon>Soleidae</taxon>
        <taxon>Solea</taxon>
    </lineage>
</organism>
<dbReference type="Proteomes" id="UP000693946">
    <property type="component" value="Unassembled WGS sequence"/>
</dbReference>
<accession>A0AAV6PNG6</accession>
<proteinExistence type="predicted"/>